<dbReference type="GO" id="GO:0008999">
    <property type="term" value="F:protein-N-terminal-alanine acetyltransferase activity"/>
    <property type="evidence" value="ECO:0007669"/>
    <property type="project" value="TreeGrafter"/>
</dbReference>
<reference evidence="5 6" key="1">
    <citation type="submission" date="2016-06" db="EMBL/GenBank/DDBJ databases">
        <authorList>
            <person name="Olsen C.W."/>
            <person name="Carey S."/>
            <person name="Hinshaw L."/>
            <person name="Karasin A.I."/>
        </authorList>
    </citation>
    <scope>NUCLEOTIDE SEQUENCE [LARGE SCALE GENOMIC DNA]</scope>
    <source>
        <strain evidence="5 6">LZ-22</strain>
    </source>
</reference>
<sequence>MASPVIRPSTPDDADSVTALLRRNRAFLQPWEPAHEESWYTPAAQRRELARLRAEREAGRAAAFLVLDGEEPVGQLTLDTIRREPHQSAEIRVWVSQDRGNKGLASAAVEAARAEAFGTLGLHRLDAAVLPHNMVAQHLLLATGFVRLGRAPRHQRINGRWQDHMLFQLLAD</sequence>
<dbReference type="Gene3D" id="3.40.630.30">
    <property type="match status" value="1"/>
</dbReference>
<dbReference type="PROSITE" id="PS51186">
    <property type="entry name" value="GNAT"/>
    <property type="match status" value="1"/>
</dbReference>
<dbReference type="EMBL" id="FMYF01000007">
    <property type="protein sequence ID" value="SDB90063.1"/>
    <property type="molecule type" value="Genomic_DNA"/>
</dbReference>
<dbReference type="GO" id="GO:0005737">
    <property type="term" value="C:cytoplasm"/>
    <property type="evidence" value="ECO:0007669"/>
    <property type="project" value="TreeGrafter"/>
</dbReference>
<keyword evidence="6" id="KW-1185">Reference proteome</keyword>
<dbReference type="InterPro" id="IPR051531">
    <property type="entry name" value="N-acetyltransferase"/>
</dbReference>
<name>A0A1G6H7D7_9ACTN</name>
<comment type="similarity">
    <text evidence="3">Belongs to the acetyltransferase family. RimJ subfamily.</text>
</comment>
<keyword evidence="2" id="KW-0012">Acyltransferase</keyword>
<dbReference type="Proteomes" id="UP000199086">
    <property type="component" value="Unassembled WGS sequence"/>
</dbReference>
<protein>
    <submittedName>
        <fullName evidence="5">[SSU ribosomal protein S5P]-alanine acetyltransferase</fullName>
    </submittedName>
</protein>
<evidence type="ECO:0000256" key="2">
    <source>
        <dbReference type="ARBA" id="ARBA00023315"/>
    </source>
</evidence>
<gene>
    <name evidence="5" type="ORF">GA0111570_10766</name>
</gene>
<dbReference type="InterPro" id="IPR000182">
    <property type="entry name" value="GNAT_dom"/>
</dbReference>
<dbReference type="PANTHER" id="PTHR43792:SF8">
    <property type="entry name" value="[RIBOSOMAL PROTEIN US5]-ALANINE N-ACETYLTRANSFERASE"/>
    <property type="match status" value="1"/>
</dbReference>
<dbReference type="Pfam" id="PF13302">
    <property type="entry name" value="Acetyltransf_3"/>
    <property type="match status" value="1"/>
</dbReference>
<keyword evidence="5" id="KW-0689">Ribosomal protein</keyword>
<dbReference type="GO" id="GO:0005840">
    <property type="term" value="C:ribosome"/>
    <property type="evidence" value="ECO:0007669"/>
    <property type="project" value="UniProtKB-KW"/>
</dbReference>
<dbReference type="PANTHER" id="PTHR43792">
    <property type="entry name" value="GNAT FAMILY, PUTATIVE (AFU_ORTHOLOGUE AFUA_3G00765)-RELATED-RELATED"/>
    <property type="match status" value="1"/>
</dbReference>
<evidence type="ECO:0000259" key="4">
    <source>
        <dbReference type="PROSITE" id="PS51186"/>
    </source>
</evidence>
<evidence type="ECO:0000313" key="6">
    <source>
        <dbReference type="Proteomes" id="UP000199086"/>
    </source>
</evidence>
<dbReference type="AlphaFoldDB" id="A0A1G6H7D7"/>
<feature type="domain" description="N-acetyltransferase" evidence="4">
    <location>
        <begin position="4"/>
        <end position="172"/>
    </location>
</feature>
<dbReference type="InterPro" id="IPR016181">
    <property type="entry name" value="Acyl_CoA_acyltransferase"/>
</dbReference>
<dbReference type="STRING" id="1577474.GA0111570_10766"/>
<organism evidence="5 6">
    <name type="scientific">Raineyella antarctica</name>
    <dbReference type="NCBI Taxonomy" id="1577474"/>
    <lineage>
        <taxon>Bacteria</taxon>
        <taxon>Bacillati</taxon>
        <taxon>Actinomycetota</taxon>
        <taxon>Actinomycetes</taxon>
        <taxon>Propionibacteriales</taxon>
        <taxon>Propionibacteriaceae</taxon>
        <taxon>Raineyella</taxon>
    </lineage>
</organism>
<proteinExistence type="inferred from homology"/>
<evidence type="ECO:0000256" key="1">
    <source>
        <dbReference type="ARBA" id="ARBA00022679"/>
    </source>
</evidence>
<accession>A0A1G6H7D7</accession>
<dbReference type="SUPFAM" id="SSF55729">
    <property type="entry name" value="Acyl-CoA N-acyltransferases (Nat)"/>
    <property type="match status" value="1"/>
</dbReference>
<keyword evidence="1 5" id="KW-0808">Transferase</keyword>
<keyword evidence="5" id="KW-0687">Ribonucleoprotein</keyword>
<evidence type="ECO:0000313" key="5">
    <source>
        <dbReference type="EMBL" id="SDB90063.1"/>
    </source>
</evidence>
<evidence type="ECO:0000256" key="3">
    <source>
        <dbReference type="ARBA" id="ARBA00038502"/>
    </source>
</evidence>
<dbReference type="RefSeq" id="WP_175557463.1">
    <property type="nucleotide sequence ID" value="NZ_FMYF01000007.1"/>
</dbReference>